<keyword evidence="1" id="KW-0472">Membrane</keyword>
<dbReference type="GO" id="GO:0004177">
    <property type="term" value="F:aminopeptidase activity"/>
    <property type="evidence" value="ECO:0007669"/>
    <property type="project" value="UniProtKB-KW"/>
</dbReference>
<keyword evidence="1" id="KW-1133">Transmembrane helix</keyword>
<evidence type="ECO:0000256" key="1">
    <source>
        <dbReference type="SAM" id="Phobius"/>
    </source>
</evidence>
<reference evidence="2" key="1">
    <citation type="submission" date="2018-02" db="EMBL/GenBank/DDBJ databases">
        <title>Rhizophora mucronata_Transcriptome.</title>
        <authorList>
            <person name="Meera S.P."/>
            <person name="Sreeshan A."/>
            <person name="Augustine A."/>
        </authorList>
    </citation>
    <scope>NUCLEOTIDE SEQUENCE</scope>
    <source>
        <tissue evidence="2">Leaf</tissue>
    </source>
</reference>
<keyword evidence="2" id="KW-0378">Hydrolase</keyword>
<protein>
    <submittedName>
        <fullName evidence="2">Methionine aminopeptidase 1Dic/mitochondrial-like</fullName>
    </submittedName>
</protein>
<proteinExistence type="predicted"/>
<accession>A0A2P2KXE1</accession>
<keyword evidence="2" id="KW-0031">Aminopeptidase</keyword>
<evidence type="ECO:0000313" key="2">
    <source>
        <dbReference type="EMBL" id="MBX10347.1"/>
    </source>
</evidence>
<organism evidence="2">
    <name type="scientific">Rhizophora mucronata</name>
    <name type="common">Asiatic mangrove</name>
    <dbReference type="NCBI Taxonomy" id="61149"/>
    <lineage>
        <taxon>Eukaryota</taxon>
        <taxon>Viridiplantae</taxon>
        <taxon>Streptophyta</taxon>
        <taxon>Embryophyta</taxon>
        <taxon>Tracheophyta</taxon>
        <taxon>Spermatophyta</taxon>
        <taxon>Magnoliopsida</taxon>
        <taxon>eudicotyledons</taxon>
        <taxon>Gunneridae</taxon>
        <taxon>Pentapetalae</taxon>
        <taxon>rosids</taxon>
        <taxon>fabids</taxon>
        <taxon>Malpighiales</taxon>
        <taxon>Rhizophoraceae</taxon>
        <taxon>Rhizophora</taxon>
    </lineage>
</organism>
<sequence length="75" mass="8764">MSERNLKYCMMLGYHANRLIAYTKPNEYAIKLFVVLVTNGAQALSPIIIIPFHFNRLLMAAHWDDLELKRNKNKT</sequence>
<dbReference type="AlphaFoldDB" id="A0A2P2KXE1"/>
<name>A0A2P2KXE1_RHIMU</name>
<dbReference type="EMBL" id="GGEC01029863">
    <property type="protein sequence ID" value="MBX10347.1"/>
    <property type="molecule type" value="Transcribed_RNA"/>
</dbReference>
<keyword evidence="2" id="KW-0645">Protease</keyword>
<keyword evidence="1" id="KW-0812">Transmembrane</keyword>
<feature type="transmembrane region" description="Helical" evidence="1">
    <location>
        <begin position="28"/>
        <end position="54"/>
    </location>
</feature>